<dbReference type="Proteomes" id="UP000317835">
    <property type="component" value="Chromosome"/>
</dbReference>
<feature type="chain" id="PRO_5022216620" evidence="2">
    <location>
        <begin position="35"/>
        <end position="193"/>
    </location>
</feature>
<dbReference type="KEGG" id="tpla:ElP_21220"/>
<evidence type="ECO:0000313" key="3">
    <source>
        <dbReference type="EMBL" id="QDV34237.1"/>
    </source>
</evidence>
<gene>
    <name evidence="3" type="ORF">ElP_21220</name>
</gene>
<keyword evidence="4" id="KW-1185">Reference proteome</keyword>
<evidence type="ECO:0000313" key="4">
    <source>
        <dbReference type="Proteomes" id="UP000317835"/>
    </source>
</evidence>
<dbReference type="RefSeq" id="WP_145268992.1">
    <property type="nucleotide sequence ID" value="NZ_CP036426.1"/>
</dbReference>
<feature type="region of interest" description="Disordered" evidence="1">
    <location>
        <begin position="35"/>
        <end position="54"/>
    </location>
</feature>
<dbReference type="OrthoDB" id="282596at2"/>
<evidence type="ECO:0000256" key="1">
    <source>
        <dbReference type="SAM" id="MobiDB-lite"/>
    </source>
</evidence>
<accession>A0A518H070</accession>
<reference evidence="3 4" key="1">
    <citation type="submission" date="2019-02" db="EMBL/GenBank/DDBJ databases">
        <title>Deep-cultivation of Planctomycetes and their phenomic and genomic characterization uncovers novel biology.</title>
        <authorList>
            <person name="Wiegand S."/>
            <person name="Jogler M."/>
            <person name="Boedeker C."/>
            <person name="Pinto D."/>
            <person name="Vollmers J."/>
            <person name="Rivas-Marin E."/>
            <person name="Kohn T."/>
            <person name="Peeters S.H."/>
            <person name="Heuer A."/>
            <person name="Rast P."/>
            <person name="Oberbeckmann S."/>
            <person name="Bunk B."/>
            <person name="Jeske O."/>
            <person name="Meyerdierks A."/>
            <person name="Storesund J.E."/>
            <person name="Kallscheuer N."/>
            <person name="Luecker S."/>
            <person name="Lage O.M."/>
            <person name="Pohl T."/>
            <person name="Merkel B.J."/>
            <person name="Hornburger P."/>
            <person name="Mueller R.-W."/>
            <person name="Bruemmer F."/>
            <person name="Labrenz M."/>
            <person name="Spormann A.M."/>
            <person name="Op den Camp H."/>
            <person name="Overmann J."/>
            <person name="Amann R."/>
            <person name="Jetten M.S.M."/>
            <person name="Mascher T."/>
            <person name="Medema M.H."/>
            <person name="Devos D.P."/>
            <person name="Kaster A.-K."/>
            <person name="Ovreas L."/>
            <person name="Rohde M."/>
            <person name="Galperin M.Y."/>
            <person name="Jogler C."/>
        </authorList>
    </citation>
    <scope>NUCLEOTIDE SEQUENCE [LARGE SCALE GENOMIC DNA]</scope>
    <source>
        <strain evidence="3 4">ElP</strain>
    </source>
</reference>
<name>A0A518H070_9BACT</name>
<feature type="compositionally biased region" description="Low complexity" evidence="1">
    <location>
        <begin position="35"/>
        <end position="46"/>
    </location>
</feature>
<keyword evidence="2" id="KW-0732">Signal</keyword>
<sequence length="193" mass="21240" precursor="true">MSDHRSRSNPRPRATAPSLLPLLLLLGPLPVAPAAGPAPVDDPPTASTAPRHPDLTGPIVCLSVRGFREFVPREEPSLTKDEKLQVYYEPFNFTIVRLEGGEGFRAHLTQDVRIRKAGQGKVIQEIEGVIDYAPESDDPPTSFYMFTTLELKRLPVGPYELDLVLRDELAEGTPETVQVVPFEIVSPPPPDGR</sequence>
<dbReference type="EMBL" id="CP036426">
    <property type="protein sequence ID" value="QDV34237.1"/>
    <property type="molecule type" value="Genomic_DNA"/>
</dbReference>
<dbReference type="AlphaFoldDB" id="A0A518H070"/>
<protein>
    <submittedName>
        <fullName evidence="3">Uncharacterized protein</fullName>
    </submittedName>
</protein>
<proteinExistence type="predicted"/>
<evidence type="ECO:0000256" key="2">
    <source>
        <dbReference type="SAM" id="SignalP"/>
    </source>
</evidence>
<feature type="signal peptide" evidence="2">
    <location>
        <begin position="1"/>
        <end position="34"/>
    </location>
</feature>
<organism evidence="3 4">
    <name type="scientific">Tautonia plasticadhaerens</name>
    <dbReference type="NCBI Taxonomy" id="2527974"/>
    <lineage>
        <taxon>Bacteria</taxon>
        <taxon>Pseudomonadati</taxon>
        <taxon>Planctomycetota</taxon>
        <taxon>Planctomycetia</taxon>
        <taxon>Isosphaerales</taxon>
        <taxon>Isosphaeraceae</taxon>
        <taxon>Tautonia</taxon>
    </lineage>
</organism>